<comment type="similarity">
    <text evidence="6">Belongs to the alpha-carbonic anhydrase family.</text>
</comment>
<feature type="region of interest" description="Disordered" evidence="7">
    <location>
        <begin position="1"/>
        <end position="29"/>
    </location>
</feature>
<sequence>MLQHELNGAEDESEFDYDDGGPKGPSRWGELKEEWRACKTGEMQSPVDVSSRRMDVIPNSAGLTGNYKLSNATIVNRGHDVSLKWVGDAGSVRINGTDYDLQQCHWHSPSEHTVNGRRYDMELHMVHISRDPNVENRLAVIGLVFRIGQPDALLSKLSRGITSIAGTREEISVGVIDPGEIKIGGSRYYRYWGSLTVPPCTEGVLWIINEEV</sequence>
<dbReference type="PANTHER" id="PTHR18952:SF201">
    <property type="entry name" value="CARBONIC ANHYDRASE"/>
    <property type="match status" value="1"/>
</dbReference>
<dbReference type="CDD" id="cd03124">
    <property type="entry name" value="alpha_CA_prokaryotic_like"/>
    <property type="match status" value="1"/>
</dbReference>
<evidence type="ECO:0000313" key="9">
    <source>
        <dbReference type="EMBL" id="KAK3036384.1"/>
    </source>
</evidence>
<organism evidence="9 10">
    <name type="scientific">Escallonia herrerae</name>
    <dbReference type="NCBI Taxonomy" id="1293975"/>
    <lineage>
        <taxon>Eukaryota</taxon>
        <taxon>Viridiplantae</taxon>
        <taxon>Streptophyta</taxon>
        <taxon>Embryophyta</taxon>
        <taxon>Tracheophyta</taxon>
        <taxon>Spermatophyta</taxon>
        <taxon>Magnoliopsida</taxon>
        <taxon>eudicotyledons</taxon>
        <taxon>Gunneridae</taxon>
        <taxon>Pentapetalae</taxon>
        <taxon>asterids</taxon>
        <taxon>campanulids</taxon>
        <taxon>Escalloniales</taxon>
        <taxon>Escalloniaceae</taxon>
        <taxon>Escallonia</taxon>
    </lineage>
</organism>
<dbReference type="GO" id="GO:0006730">
    <property type="term" value="P:one-carbon metabolic process"/>
    <property type="evidence" value="ECO:0007669"/>
    <property type="project" value="TreeGrafter"/>
</dbReference>
<dbReference type="GO" id="GO:0008270">
    <property type="term" value="F:zinc ion binding"/>
    <property type="evidence" value="ECO:0007669"/>
    <property type="project" value="UniProtKB-UniRule"/>
</dbReference>
<evidence type="ECO:0000256" key="3">
    <source>
        <dbReference type="ARBA" id="ARBA00022723"/>
    </source>
</evidence>
<dbReference type="InterPro" id="IPR023561">
    <property type="entry name" value="Carbonic_anhydrase_a-class"/>
</dbReference>
<feature type="domain" description="Alpha-carbonic anhydrase" evidence="8">
    <location>
        <begin position="13"/>
        <end position="212"/>
    </location>
</feature>
<dbReference type="InterPro" id="IPR041891">
    <property type="entry name" value="Alpha_CA_prokaryot-like"/>
</dbReference>
<gene>
    <name evidence="9" type="ORF">RJ639_032153</name>
</gene>
<reference evidence="9" key="1">
    <citation type="submission" date="2022-12" db="EMBL/GenBank/DDBJ databases">
        <title>Draft genome assemblies for two species of Escallonia (Escalloniales).</title>
        <authorList>
            <person name="Chanderbali A."/>
            <person name="Dervinis C."/>
            <person name="Anghel I."/>
            <person name="Soltis D."/>
            <person name="Soltis P."/>
            <person name="Zapata F."/>
        </authorList>
    </citation>
    <scope>NUCLEOTIDE SEQUENCE</scope>
    <source>
        <strain evidence="9">UCBG64.0493</strain>
        <tissue evidence="9">Leaf</tissue>
    </source>
</reference>
<dbReference type="Proteomes" id="UP001188597">
    <property type="component" value="Unassembled WGS sequence"/>
</dbReference>
<keyword evidence="4 6" id="KW-0862">Zinc</keyword>
<name>A0AA88WZK6_9ASTE</name>
<evidence type="ECO:0000256" key="2">
    <source>
        <dbReference type="ARBA" id="ARBA00012925"/>
    </source>
</evidence>
<dbReference type="PROSITE" id="PS51144">
    <property type="entry name" value="ALPHA_CA_2"/>
    <property type="match status" value="1"/>
</dbReference>
<comment type="catalytic activity">
    <reaction evidence="6">
        <text>hydrogencarbonate + H(+) = CO2 + H2O</text>
        <dbReference type="Rhea" id="RHEA:10748"/>
        <dbReference type="ChEBI" id="CHEBI:15377"/>
        <dbReference type="ChEBI" id="CHEBI:15378"/>
        <dbReference type="ChEBI" id="CHEBI:16526"/>
        <dbReference type="ChEBI" id="CHEBI:17544"/>
        <dbReference type="EC" id="4.2.1.1"/>
    </reaction>
</comment>
<evidence type="ECO:0000256" key="6">
    <source>
        <dbReference type="RuleBase" id="RU367011"/>
    </source>
</evidence>
<comment type="cofactor">
    <cofactor evidence="1 6">
        <name>Zn(2+)</name>
        <dbReference type="ChEBI" id="CHEBI:29105"/>
    </cofactor>
</comment>
<dbReference type="SUPFAM" id="SSF51069">
    <property type="entry name" value="Carbonic anhydrase"/>
    <property type="match status" value="1"/>
</dbReference>
<keyword evidence="10" id="KW-1185">Reference proteome</keyword>
<dbReference type="InterPro" id="IPR001148">
    <property type="entry name" value="CA_dom"/>
</dbReference>
<proteinExistence type="inferred from homology"/>
<protein>
    <recommendedName>
        <fullName evidence="2 6">Carbonic anhydrase</fullName>
        <ecNumber evidence="2 6">4.2.1.1</ecNumber>
    </recommendedName>
</protein>
<dbReference type="Pfam" id="PF00194">
    <property type="entry name" value="Carb_anhydrase"/>
    <property type="match status" value="1"/>
</dbReference>
<comment type="function">
    <text evidence="6">Reversible hydration of carbon dioxide.</text>
</comment>
<dbReference type="EMBL" id="JAVXUP010000149">
    <property type="protein sequence ID" value="KAK3036384.1"/>
    <property type="molecule type" value="Genomic_DNA"/>
</dbReference>
<dbReference type="InterPro" id="IPR036398">
    <property type="entry name" value="CA_dom_sf"/>
</dbReference>
<accession>A0AA88WZK6</accession>
<evidence type="ECO:0000313" key="10">
    <source>
        <dbReference type="Proteomes" id="UP001188597"/>
    </source>
</evidence>
<dbReference type="GO" id="GO:0004089">
    <property type="term" value="F:carbonate dehydratase activity"/>
    <property type="evidence" value="ECO:0007669"/>
    <property type="project" value="UniProtKB-UniRule"/>
</dbReference>
<dbReference type="EC" id="4.2.1.1" evidence="2 6"/>
<evidence type="ECO:0000256" key="5">
    <source>
        <dbReference type="ARBA" id="ARBA00023239"/>
    </source>
</evidence>
<keyword evidence="5 6" id="KW-0456">Lyase</keyword>
<dbReference type="InterPro" id="IPR018338">
    <property type="entry name" value="Carbonic_anhydrase_a-class_CS"/>
</dbReference>
<keyword evidence="3 6" id="KW-0479">Metal-binding</keyword>
<feature type="compositionally biased region" description="Acidic residues" evidence="7">
    <location>
        <begin position="8"/>
        <end position="19"/>
    </location>
</feature>
<evidence type="ECO:0000256" key="7">
    <source>
        <dbReference type="SAM" id="MobiDB-lite"/>
    </source>
</evidence>
<comment type="caution">
    <text evidence="9">The sequence shown here is derived from an EMBL/GenBank/DDBJ whole genome shotgun (WGS) entry which is preliminary data.</text>
</comment>
<dbReference type="PROSITE" id="PS00162">
    <property type="entry name" value="ALPHA_CA_1"/>
    <property type="match status" value="1"/>
</dbReference>
<evidence type="ECO:0000256" key="4">
    <source>
        <dbReference type="ARBA" id="ARBA00022833"/>
    </source>
</evidence>
<dbReference type="PANTHER" id="PTHR18952">
    <property type="entry name" value="CARBONIC ANHYDRASE"/>
    <property type="match status" value="1"/>
</dbReference>
<dbReference type="AlphaFoldDB" id="A0AA88WZK6"/>
<dbReference type="SMART" id="SM01057">
    <property type="entry name" value="Carb_anhydrase"/>
    <property type="match status" value="1"/>
</dbReference>
<evidence type="ECO:0000256" key="1">
    <source>
        <dbReference type="ARBA" id="ARBA00001947"/>
    </source>
</evidence>
<dbReference type="Gene3D" id="3.10.200.10">
    <property type="entry name" value="Alpha carbonic anhydrase"/>
    <property type="match status" value="1"/>
</dbReference>
<evidence type="ECO:0000259" key="8">
    <source>
        <dbReference type="PROSITE" id="PS51144"/>
    </source>
</evidence>